<dbReference type="InterPro" id="IPR004360">
    <property type="entry name" value="Glyas_Fos-R_dOase_dom"/>
</dbReference>
<dbReference type="PANTHER" id="PTHR33990:SF1">
    <property type="entry name" value="PROTEIN YJDN"/>
    <property type="match status" value="1"/>
</dbReference>
<dbReference type="SUPFAM" id="SSF54593">
    <property type="entry name" value="Glyoxalase/Bleomycin resistance protein/Dihydroxybiphenyl dioxygenase"/>
    <property type="match status" value="1"/>
</dbReference>
<protein>
    <recommendedName>
        <fullName evidence="1">Glyoxalase/fosfomycin resistance/dioxygenase domain-containing protein</fullName>
    </recommendedName>
</protein>
<proteinExistence type="predicted"/>
<organism evidence="2 3">
    <name type="scientific">Phocicoccus schoeneichii</name>
    <dbReference type="NCBI Taxonomy" id="1812261"/>
    <lineage>
        <taxon>Bacteria</taxon>
        <taxon>Bacillati</taxon>
        <taxon>Bacillota</taxon>
        <taxon>Bacilli</taxon>
        <taxon>Bacillales</taxon>
        <taxon>Salinicoccaceae</taxon>
        <taxon>Phocicoccus</taxon>
    </lineage>
</organism>
<evidence type="ECO:0000313" key="3">
    <source>
        <dbReference type="Proteomes" id="UP000521032"/>
    </source>
</evidence>
<keyword evidence="3" id="KW-1185">Reference proteome</keyword>
<dbReference type="InterPro" id="IPR029068">
    <property type="entry name" value="Glyas_Bleomycin-R_OHBP_Dase"/>
</dbReference>
<dbReference type="PANTHER" id="PTHR33990">
    <property type="entry name" value="PROTEIN YJDN-RELATED"/>
    <property type="match status" value="1"/>
</dbReference>
<evidence type="ECO:0000313" key="2">
    <source>
        <dbReference type="EMBL" id="CAD2075223.1"/>
    </source>
</evidence>
<dbReference type="AlphaFoldDB" id="A0A6V7RCT7"/>
<evidence type="ECO:0000259" key="1">
    <source>
        <dbReference type="Pfam" id="PF00903"/>
    </source>
</evidence>
<dbReference type="Proteomes" id="UP000521032">
    <property type="component" value="Unassembled WGS sequence"/>
</dbReference>
<feature type="domain" description="Glyoxalase/fosfomycin resistance/dioxygenase" evidence="1">
    <location>
        <begin position="15"/>
        <end position="142"/>
    </location>
</feature>
<accession>A0A6V7RCT7</accession>
<dbReference type="Gene3D" id="3.10.180.10">
    <property type="entry name" value="2,3-Dihydroxybiphenyl 1,2-Dioxygenase, domain 1"/>
    <property type="match status" value="1"/>
</dbReference>
<dbReference type="RefSeq" id="WP_229713944.1">
    <property type="nucleotide sequence ID" value="NZ_BMDB01000005.1"/>
</dbReference>
<comment type="caution">
    <text evidence="2">The sequence shown here is derived from an EMBL/GenBank/DDBJ whole genome shotgun (WGS) entry which is preliminary data.</text>
</comment>
<dbReference type="Pfam" id="PF00903">
    <property type="entry name" value="Glyoxalase"/>
    <property type="match status" value="1"/>
</dbReference>
<dbReference type="EMBL" id="CAJEWE010000008">
    <property type="protein sequence ID" value="CAD2075223.1"/>
    <property type="molecule type" value="Genomic_DNA"/>
</dbReference>
<sequence>MIKAVTYFNFENSLEALEYYKNNFNAEVVTRTMGNDPVFRDMPDEYKMPEEVAKKFVMNAEFNILGRTFMVSDTIGNKPINNEGVNVCFTFDGDNDVERERITEFFYKAIERGCEEVMPLDKTEWTDLYGMFKDPFGITWMVNAVYEEIQ</sequence>
<gene>
    <name evidence="2" type="ORF">JEOSCH030_00825</name>
</gene>
<name>A0A6V7RCT7_9BACL</name>
<reference evidence="2 3" key="1">
    <citation type="submission" date="2020-07" db="EMBL/GenBank/DDBJ databases">
        <authorList>
            <person name="Criscuolo A."/>
        </authorList>
    </citation>
    <scope>NUCLEOTIDE SEQUENCE [LARGE SCALE GENOMIC DNA]</scope>
    <source>
        <strain evidence="3">CIP 111030</strain>
    </source>
</reference>